<dbReference type="Proteomes" id="UP000295151">
    <property type="component" value="Unassembled WGS sequence"/>
</dbReference>
<organism evidence="2 3">
    <name type="scientific">Kribbella voronezhensis</name>
    <dbReference type="NCBI Taxonomy" id="2512212"/>
    <lineage>
        <taxon>Bacteria</taxon>
        <taxon>Bacillati</taxon>
        <taxon>Actinomycetota</taxon>
        <taxon>Actinomycetes</taxon>
        <taxon>Propionibacteriales</taxon>
        <taxon>Kribbellaceae</taxon>
        <taxon>Kribbella</taxon>
    </lineage>
</organism>
<name>A0A4R7THY0_9ACTN</name>
<dbReference type="AlphaFoldDB" id="A0A4R7THY0"/>
<dbReference type="EMBL" id="SOCE01000001">
    <property type="protein sequence ID" value="TDU91246.1"/>
    <property type="molecule type" value="Genomic_DNA"/>
</dbReference>
<keyword evidence="3" id="KW-1185">Reference proteome</keyword>
<feature type="domain" description="DUF6875" evidence="1">
    <location>
        <begin position="32"/>
        <end position="200"/>
    </location>
</feature>
<comment type="caution">
    <text evidence="2">The sequence shown here is derived from an EMBL/GenBank/DDBJ whole genome shotgun (WGS) entry which is preliminary data.</text>
</comment>
<dbReference type="RefSeq" id="WP_133981024.1">
    <property type="nucleotide sequence ID" value="NZ_SOCE01000001.1"/>
</dbReference>
<sequence>MLTYAGVDSLGLHLYSGSDLPAEHSPERETVETILQWASGYLTNPHEDLGRNGPVCPFVSASLRKDLFRVAVHPGTPDPDQVAEMVLRYKDWFGTLEPTEGAGAQFKTVLIAFPDLDDDAVGEVIDGVQLRLKPYFVADGLMLGQFHQLPPEAGGLWNPDFRPLHAPVALLAIRHMVRSDLPFLIDEPAFVTQYERIFGTS</sequence>
<dbReference type="Pfam" id="PF21780">
    <property type="entry name" value="DUF6875"/>
    <property type="match status" value="1"/>
</dbReference>
<evidence type="ECO:0000313" key="2">
    <source>
        <dbReference type="EMBL" id="TDU91246.1"/>
    </source>
</evidence>
<evidence type="ECO:0000313" key="3">
    <source>
        <dbReference type="Proteomes" id="UP000295151"/>
    </source>
</evidence>
<gene>
    <name evidence="2" type="ORF">EV138_4848</name>
</gene>
<accession>A0A4R7THY0</accession>
<protein>
    <recommendedName>
        <fullName evidence="1">DUF6875 domain-containing protein</fullName>
    </recommendedName>
</protein>
<dbReference type="OrthoDB" id="8420726at2"/>
<proteinExistence type="predicted"/>
<evidence type="ECO:0000259" key="1">
    <source>
        <dbReference type="Pfam" id="PF21780"/>
    </source>
</evidence>
<dbReference type="InterPro" id="IPR049240">
    <property type="entry name" value="DUF6875"/>
</dbReference>
<reference evidence="2 3" key="1">
    <citation type="submission" date="2019-03" db="EMBL/GenBank/DDBJ databases">
        <title>Genomic Encyclopedia of Type Strains, Phase III (KMG-III): the genomes of soil and plant-associated and newly described type strains.</title>
        <authorList>
            <person name="Whitman W."/>
        </authorList>
    </citation>
    <scope>NUCLEOTIDE SEQUENCE [LARGE SCALE GENOMIC DNA]</scope>
    <source>
        <strain evidence="2 3">VKM Ac-2575</strain>
    </source>
</reference>